<evidence type="ECO:0000256" key="2">
    <source>
        <dbReference type="ARBA" id="ARBA00007727"/>
    </source>
</evidence>
<evidence type="ECO:0000313" key="11">
    <source>
        <dbReference type="EMBL" id="EXC20899.1"/>
    </source>
</evidence>
<dbReference type="InterPro" id="IPR025846">
    <property type="entry name" value="TBL_N"/>
</dbReference>
<keyword evidence="5 8" id="KW-1133">Transmembrane helix</keyword>
<keyword evidence="12" id="KW-1185">Reference proteome</keyword>
<sequence length="609" mass="67380">MTWTSSSKGYLAINAYPRTFSWILLSVGGLAVFLILGSCILLSNPIGSTVRGYFYGVDRSQKLDFSGYSGNPTVTFHNVDKNDSSESNSQAPTSSSGLSPEEIGENFPSDSTLEVSTSPTGSSIDVNVEVTLKNLSHESNSQVPPYLNSTSPSTLSDVEKMKDLAPPVPDQSSDSTREDWVKDGSYLSNVTDSDQIGNSISMGSVNNSSILDMGTNDTVAASFGSKSGDAPAFSHDSPLPSNSSRTDAGCDLYQGSWIFDSLGPVYTNNTCPILTQMQNCQGNGRPDKDYENWRWKPEKCDLPRFDGRKFLDLMRGKTIAFIGDSVARNQMESLLCMLWQVEVPKNRGNKKMQRYYFRSTSVMVVRMWSSWLVKQTSEAVDFAPEGVVKLHLDAPDDSIMEHITNFDVIVLSSGHWFAKQSVYLLNNKIVGGQLWWPDKSRPMKINNIEAFGISVETIVAALGTNPNYTGLAIVRSFSPDHYEGGQWNTGGSCTGKTKPLAAGEIVENGFTNIMHEKQVTGFNRAIKKVKNKSKMRLMDITRVFEYRHDGHPGPYRNTDPNKLTKRGPDGKPPPQDCLHWCMPGPVDTWNELVLEIIRREYENTTSFSS</sequence>
<dbReference type="PANTHER" id="PTHR32285:SF18">
    <property type="entry name" value="PROTEIN TRICHOME BIREFRINGENCE-LIKE 18"/>
    <property type="match status" value="1"/>
</dbReference>
<keyword evidence="3 8" id="KW-0812">Transmembrane</keyword>
<organism evidence="11 12">
    <name type="scientific">Morus notabilis</name>
    <dbReference type="NCBI Taxonomy" id="981085"/>
    <lineage>
        <taxon>Eukaryota</taxon>
        <taxon>Viridiplantae</taxon>
        <taxon>Streptophyta</taxon>
        <taxon>Embryophyta</taxon>
        <taxon>Tracheophyta</taxon>
        <taxon>Spermatophyta</taxon>
        <taxon>Magnoliopsida</taxon>
        <taxon>eudicotyledons</taxon>
        <taxon>Gunneridae</taxon>
        <taxon>Pentapetalae</taxon>
        <taxon>rosids</taxon>
        <taxon>fabids</taxon>
        <taxon>Rosales</taxon>
        <taxon>Moraceae</taxon>
        <taxon>Moreae</taxon>
        <taxon>Morus</taxon>
    </lineage>
</organism>
<keyword evidence="4" id="KW-0735">Signal-anchor</keyword>
<dbReference type="GO" id="GO:0016413">
    <property type="term" value="F:O-acetyltransferase activity"/>
    <property type="evidence" value="ECO:0007669"/>
    <property type="project" value="InterPro"/>
</dbReference>
<evidence type="ECO:0000256" key="6">
    <source>
        <dbReference type="ARBA" id="ARBA00023136"/>
    </source>
</evidence>
<evidence type="ECO:0000256" key="8">
    <source>
        <dbReference type="SAM" id="Phobius"/>
    </source>
</evidence>
<evidence type="ECO:0000256" key="1">
    <source>
        <dbReference type="ARBA" id="ARBA00004167"/>
    </source>
</evidence>
<evidence type="ECO:0000313" key="12">
    <source>
        <dbReference type="Proteomes" id="UP000030645"/>
    </source>
</evidence>
<dbReference type="InterPro" id="IPR026057">
    <property type="entry name" value="TBL_C"/>
</dbReference>
<comment type="similarity">
    <text evidence="2">Belongs to the PC-esterase family. TBL subfamily.</text>
</comment>
<evidence type="ECO:0000256" key="7">
    <source>
        <dbReference type="SAM" id="MobiDB-lite"/>
    </source>
</evidence>
<comment type="subcellular location">
    <subcellularLocation>
        <location evidence="1">Membrane</location>
        <topology evidence="1">Single-pass membrane protein</topology>
    </subcellularLocation>
</comment>
<evidence type="ECO:0000256" key="3">
    <source>
        <dbReference type="ARBA" id="ARBA00022692"/>
    </source>
</evidence>
<feature type="domain" description="Trichome birefringence-like C-terminal" evidence="9">
    <location>
        <begin position="302"/>
        <end position="595"/>
    </location>
</feature>
<dbReference type="PANTHER" id="PTHR32285">
    <property type="entry name" value="PROTEIN TRICHOME BIREFRINGENCE-LIKE 9-RELATED"/>
    <property type="match status" value="1"/>
</dbReference>
<evidence type="ECO:0000256" key="4">
    <source>
        <dbReference type="ARBA" id="ARBA00022968"/>
    </source>
</evidence>
<feature type="compositionally biased region" description="Polar residues" evidence="7">
    <location>
        <begin position="108"/>
        <end position="122"/>
    </location>
</feature>
<feature type="region of interest" description="Disordered" evidence="7">
    <location>
        <begin position="548"/>
        <end position="576"/>
    </location>
</feature>
<feature type="transmembrane region" description="Helical" evidence="8">
    <location>
        <begin position="20"/>
        <end position="42"/>
    </location>
</feature>
<dbReference type="eggNOG" id="ENOG502QTC6">
    <property type="taxonomic scope" value="Eukaryota"/>
</dbReference>
<dbReference type="Pfam" id="PF13839">
    <property type="entry name" value="PC-Esterase"/>
    <property type="match status" value="1"/>
</dbReference>
<accession>W9S1G9</accession>
<evidence type="ECO:0000259" key="10">
    <source>
        <dbReference type="Pfam" id="PF14416"/>
    </source>
</evidence>
<dbReference type="OrthoDB" id="630188at2759"/>
<name>W9S1G9_9ROSA</name>
<dbReference type="KEGG" id="mnt:21396164"/>
<keyword evidence="6 8" id="KW-0472">Membrane</keyword>
<feature type="compositionally biased region" description="Polar residues" evidence="7">
    <location>
        <begin position="85"/>
        <end position="98"/>
    </location>
</feature>
<dbReference type="EMBL" id="KE345922">
    <property type="protein sequence ID" value="EXC20899.1"/>
    <property type="molecule type" value="Genomic_DNA"/>
</dbReference>
<dbReference type="GO" id="GO:0005794">
    <property type="term" value="C:Golgi apparatus"/>
    <property type="evidence" value="ECO:0007669"/>
    <property type="project" value="TreeGrafter"/>
</dbReference>
<evidence type="ECO:0000256" key="5">
    <source>
        <dbReference type="ARBA" id="ARBA00022989"/>
    </source>
</evidence>
<feature type="domain" description="Trichome birefringence-like N-terminal" evidence="10">
    <location>
        <begin position="249"/>
        <end position="301"/>
    </location>
</feature>
<feature type="region of interest" description="Disordered" evidence="7">
    <location>
        <begin position="76"/>
        <end position="122"/>
    </location>
</feature>
<proteinExistence type="inferred from homology"/>
<reference evidence="12" key="1">
    <citation type="submission" date="2013-01" db="EMBL/GenBank/DDBJ databases">
        <title>Draft Genome Sequence of a Mulberry Tree, Morus notabilis C.K. Schneid.</title>
        <authorList>
            <person name="He N."/>
            <person name="Zhao S."/>
        </authorList>
    </citation>
    <scope>NUCLEOTIDE SEQUENCE</scope>
</reference>
<dbReference type="GO" id="GO:0016020">
    <property type="term" value="C:membrane"/>
    <property type="evidence" value="ECO:0007669"/>
    <property type="project" value="UniProtKB-SubCell"/>
</dbReference>
<gene>
    <name evidence="11" type="ORF">L484_012975</name>
</gene>
<dbReference type="STRING" id="981085.W9S1G9"/>
<dbReference type="Pfam" id="PF14416">
    <property type="entry name" value="PMR5N"/>
    <property type="match status" value="1"/>
</dbReference>
<evidence type="ECO:0000259" key="9">
    <source>
        <dbReference type="Pfam" id="PF13839"/>
    </source>
</evidence>
<dbReference type="Proteomes" id="UP000030645">
    <property type="component" value="Unassembled WGS sequence"/>
</dbReference>
<dbReference type="AlphaFoldDB" id="W9S1G9"/>
<dbReference type="InterPro" id="IPR029962">
    <property type="entry name" value="TBL"/>
</dbReference>
<protein>
    <submittedName>
        <fullName evidence="11">Uncharacterized protein</fullName>
    </submittedName>
</protein>